<evidence type="ECO:0000259" key="1">
    <source>
        <dbReference type="Pfam" id="PF12697"/>
    </source>
</evidence>
<dbReference type="RefSeq" id="WP_244760439.1">
    <property type="nucleotide sequence ID" value="NZ_JALJCJ010000002.1"/>
</dbReference>
<dbReference type="PANTHER" id="PTHR43194:SF2">
    <property type="entry name" value="PEROXISOMAL MEMBRANE PROTEIN LPX1"/>
    <property type="match status" value="1"/>
</dbReference>
<evidence type="ECO:0000313" key="2">
    <source>
        <dbReference type="EMBL" id="MDO6122762.1"/>
    </source>
</evidence>
<dbReference type="PANTHER" id="PTHR43194">
    <property type="entry name" value="HYDROLASE ALPHA/BETA FOLD FAMILY"/>
    <property type="match status" value="1"/>
</dbReference>
<feature type="domain" description="AB hydrolase-1" evidence="1">
    <location>
        <begin position="40"/>
        <end position="286"/>
    </location>
</feature>
<dbReference type="InterPro" id="IPR050228">
    <property type="entry name" value="Carboxylesterase_BioH"/>
</dbReference>
<dbReference type="EMBL" id="WHSC02000007">
    <property type="protein sequence ID" value="MDO6122762.1"/>
    <property type="molecule type" value="Genomic_DNA"/>
</dbReference>
<keyword evidence="3" id="KW-1185">Reference proteome</keyword>
<comment type="caution">
    <text evidence="2">The sequence shown here is derived from an EMBL/GenBank/DDBJ whole genome shotgun (WGS) entry which is preliminary data.</text>
</comment>
<sequence>MTASGAQAFRDIFFSSEDGLRLHARDYPAATSGVKAQLPVICLPGLSRNARDFHQLALMLAHAPAAPRRVVAVDYRGRGLSQYDPSPANYNVMTECRDVIALCDTLGLKRCLFIGTSRGGLILHVMAALRPDLITATVLNDIGPEIEAQGLMEIRDYLGRRAIYSSFEEAANGLAAVHGATFPALDPIDWLDMAHALYTERAGALVPDYDPALNDQLYAIDFSKPLPTLWPQFESLAEKPMLVIRGEHSKLFSEQTLQAMMENRANVTAQTARGHGHAPLLHHRDVFPSLSAFLPRF</sequence>
<name>A0ABT8XGJ3_9HYPH</name>
<dbReference type="Gene3D" id="3.40.50.1820">
    <property type="entry name" value="alpha/beta hydrolase"/>
    <property type="match status" value="1"/>
</dbReference>
<reference evidence="2" key="1">
    <citation type="submission" date="2022-04" db="EMBL/GenBank/DDBJ databases">
        <title>Shinella lacus sp. nov., a novel member of the genus Shinella from water.</title>
        <authorList>
            <person name="Deng Y."/>
        </authorList>
    </citation>
    <scope>NUCLEOTIDE SEQUENCE</scope>
    <source>
        <strain evidence="2">JCM 31239</strain>
    </source>
</reference>
<dbReference type="Pfam" id="PF12697">
    <property type="entry name" value="Abhydrolase_6"/>
    <property type="match status" value="1"/>
</dbReference>
<gene>
    <name evidence="2" type="ORF">GB928_016335</name>
</gene>
<organism evidence="2 3">
    <name type="scientific">Shinella curvata</name>
    <dbReference type="NCBI Taxonomy" id="1817964"/>
    <lineage>
        <taxon>Bacteria</taxon>
        <taxon>Pseudomonadati</taxon>
        <taxon>Pseudomonadota</taxon>
        <taxon>Alphaproteobacteria</taxon>
        <taxon>Hyphomicrobiales</taxon>
        <taxon>Rhizobiaceae</taxon>
        <taxon>Shinella</taxon>
    </lineage>
</organism>
<dbReference type="GO" id="GO:0016787">
    <property type="term" value="F:hydrolase activity"/>
    <property type="evidence" value="ECO:0007669"/>
    <property type="project" value="UniProtKB-KW"/>
</dbReference>
<dbReference type="InterPro" id="IPR000073">
    <property type="entry name" value="AB_hydrolase_1"/>
</dbReference>
<accession>A0ABT8XGJ3</accession>
<proteinExistence type="predicted"/>
<evidence type="ECO:0000313" key="3">
    <source>
        <dbReference type="Proteomes" id="UP001177080"/>
    </source>
</evidence>
<keyword evidence="2" id="KW-0378">Hydrolase</keyword>
<dbReference type="Proteomes" id="UP001177080">
    <property type="component" value="Unassembled WGS sequence"/>
</dbReference>
<dbReference type="InterPro" id="IPR029058">
    <property type="entry name" value="AB_hydrolase_fold"/>
</dbReference>
<dbReference type="SUPFAM" id="SSF53474">
    <property type="entry name" value="alpha/beta-Hydrolases"/>
    <property type="match status" value="1"/>
</dbReference>
<protein>
    <submittedName>
        <fullName evidence="2">Alpha/beta hydrolase</fullName>
    </submittedName>
</protein>